<proteinExistence type="predicted"/>
<protein>
    <submittedName>
        <fullName evidence="1">Endogenous inhibitor of DNA gyrase (YacG/DUF329 family)</fullName>
    </submittedName>
</protein>
<organism evidence="1 2">
    <name type="scientific">Kutzneria kofuensis</name>
    <dbReference type="NCBI Taxonomy" id="103725"/>
    <lineage>
        <taxon>Bacteria</taxon>
        <taxon>Bacillati</taxon>
        <taxon>Actinomycetota</taxon>
        <taxon>Actinomycetes</taxon>
        <taxon>Pseudonocardiales</taxon>
        <taxon>Pseudonocardiaceae</taxon>
        <taxon>Kutzneria</taxon>
    </lineage>
</organism>
<gene>
    <name evidence="1" type="ORF">BJ998_002125</name>
</gene>
<evidence type="ECO:0000313" key="1">
    <source>
        <dbReference type="EMBL" id="MBB5890929.1"/>
    </source>
</evidence>
<keyword evidence="2" id="KW-1185">Reference proteome</keyword>
<sequence length="59" mass="6587">MTGHCVVCGAERPSSPSDFFCSDQCQRDWHARRVVPLNSDAGTWLPTHVNRTGESWRAA</sequence>
<reference evidence="1 2" key="1">
    <citation type="submission" date="2020-08" db="EMBL/GenBank/DDBJ databases">
        <title>Sequencing the genomes of 1000 actinobacteria strains.</title>
        <authorList>
            <person name="Klenk H.-P."/>
        </authorList>
    </citation>
    <scope>NUCLEOTIDE SEQUENCE [LARGE SCALE GENOMIC DNA]</scope>
    <source>
        <strain evidence="1 2">DSM 43851</strain>
    </source>
</reference>
<dbReference type="Proteomes" id="UP000585638">
    <property type="component" value="Unassembled WGS sequence"/>
</dbReference>
<comment type="caution">
    <text evidence="1">The sequence shown here is derived from an EMBL/GenBank/DDBJ whole genome shotgun (WGS) entry which is preliminary data.</text>
</comment>
<dbReference type="RefSeq" id="WP_184860703.1">
    <property type="nucleotide sequence ID" value="NZ_BAAAWY010000038.1"/>
</dbReference>
<evidence type="ECO:0000313" key="2">
    <source>
        <dbReference type="Proteomes" id="UP000585638"/>
    </source>
</evidence>
<accession>A0A7W9KFK9</accession>
<dbReference type="AlphaFoldDB" id="A0A7W9KFK9"/>
<dbReference type="EMBL" id="JACHIR010000001">
    <property type="protein sequence ID" value="MBB5890929.1"/>
    <property type="molecule type" value="Genomic_DNA"/>
</dbReference>
<name>A0A7W9KFK9_9PSEU</name>